<keyword evidence="3" id="KW-0862">Zinc</keyword>
<keyword evidence="5" id="KW-1185">Reference proteome</keyword>
<gene>
    <name evidence="4" type="ORF">RchiOBHm_Chr4g0395681</name>
</gene>
<dbReference type="OrthoDB" id="1161879at2759"/>
<organism evidence="4 5">
    <name type="scientific">Rosa chinensis</name>
    <name type="common">China rose</name>
    <dbReference type="NCBI Taxonomy" id="74649"/>
    <lineage>
        <taxon>Eukaryota</taxon>
        <taxon>Viridiplantae</taxon>
        <taxon>Streptophyta</taxon>
        <taxon>Embryophyta</taxon>
        <taxon>Tracheophyta</taxon>
        <taxon>Spermatophyta</taxon>
        <taxon>Magnoliopsida</taxon>
        <taxon>eudicotyledons</taxon>
        <taxon>Gunneridae</taxon>
        <taxon>Pentapetalae</taxon>
        <taxon>rosids</taxon>
        <taxon>fabids</taxon>
        <taxon>Rosales</taxon>
        <taxon>Rosaceae</taxon>
        <taxon>Rosoideae</taxon>
        <taxon>Rosoideae incertae sedis</taxon>
        <taxon>Rosa</taxon>
    </lineage>
</organism>
<dbReference type="SUPFAM" id="SSF57850">
    <property type="entry name" value="RING/U-box"/>
    <property type="match status" value="1"/>
</dbReference>
<evidence type="ECO:0000256" key="2">
    <source>
        <dbReference type="ARBA" id="ARBA00022771"/>
    </source>
</evidence>
<protein>
    <recommendedName>
        <fullName evidence="6">ZZ-type domain-containing protein</fullName>
    </recommendedName>
</protein>
<dbReference type="Gene3D" id="3.30.60.90">
    <property type="match status" value="1"/>
</dbReference>
<comment type="caution">
    <text evidence="4">The sequence shown here is derived from an EMBL/GenBank/DDBJ whole genome shotgun (WGS) entry which is preliminary data.</text>
</comment>
<dbReference type="Proteomes" id="UP000238479">
    <property type="component" value="Chromosome 4"/>
</dbReference>
<accession>A0A2P6QRL5</accession>
<keyword evidence="1" id="KW-0479">Metal-binding</keyword>
<evidence type="ECO:0000313" key="4">
    <source>
        <dbReference type="EMBL" id="PRQ36811.1"/>
    </source>
</evidence>
<evidence type="ECO:0008006" key="6">
    <source>
        <dbReference type="Google" id="ProtNLM"/>
    </source>
</evidence>
<dbReference type="EMBL" id="PDCK01000042">
    <property type="protein sequence ID" value="PRQ36811.1"/>
    <property type="molecule type" value="Genomic_DNA"/>
</dbReference>
<name>A0A2P6QRL5_ROSCH</name>
<reference evidence="4 5" key="1">
    <citation type="journal article" date="2018" name="Nat. Genet.">
        <title>The Rosa genome provides new insights in the design of modern roses.</title>
        <authorList>
            <person name="Bendahmane M."/>
        </authorList>
    </citation>
    <scope>NUCLEOTIDE SEQUENCE [LARGE SCALE GENOMIC DNA]</scope>
    <source>
        <strain evidence="5">cv. Old Blush</strain>
    </source>
</reference>
<evidence type="ECO:0000256" key="1">
    <source>
        <dbReference type="ARBA" id="ARBA00022723"/>
    </source>
</evidence>
<proteinExistence type="predicted"/>
<keyword evidence="2" id="KW-0863">Zinc-finger</keyword>
<dbReference type="AlphaFoldDB" id="A0A2P6QRL5"/>
<evidence type="ECO:0000256" key="3">
    <source>
        <dbReference type="ARBA" id="ARBA00022833"/>
    </source>
</evidence>
<dbReference type="Gramene" id="PRQ36811">
    <property type="protein sequence ID" value="PRQ36811"/>
    <property type="gene ID" value="RchiOBHm_Chr4g0395681"/>
</dbReference>
<dbReference type="InterPro" id="IPR043145">
    <property type="entry name" value="Znf_ZZ_sf"/>
</dbReference>
<dbReference type="GO" id="GO:0008270">
    <property type="term" value="F:zinc ion binding"/>
    <property type="evidence" value="ECO:0007669"/>
    <property type="project" value="UniProtKB-KW"/>
</dbReference>
<sequence length="127" mass="13754">MACFTTTFSYLSVACDGLGCNALIQGRYFTCLECSIPGGPNSFDLCTSCYPNQNYSHLHATFVEKHISAFPAANYLPTSYTAASQPATLNFSNEAAMKGIEAVNAGCSYCKLPHFIDKVNDVYCSIM</sequence>
<evidence type="ECO:0000313" key="5">
    <source>
        <dbReference type="Proteomes" id="UP000238479"/>
    </source>
</evidence>